<proteinExistence type="inferred from homology"/>
<comment type="similarity">
    <text evidence="1">Belongs to the 'phage' integrase family.</text>
</comment>
<evidence type="ECO:0000259" key="6">
    <source>
        <dbReference type="PROSITE" id="PS51900"/>
    </source>
</evidence>
<dbReference type="PANTHER" id="PTHR30629:SF2">
    <property type="entry name" value="PROPHAGE INTEGRASE INTS-RELATED"/>
    <property type="match status" value="1"/>
</dbReference>
<evidence type="ECO:0000256" key="4">
    <source>
        <dbReference type="SAM" id="MobiDB-lite"/>
    </source>
</evidence>
<feature type="domain" description="Tyr recombinase" evidence="5">
    <location>
        <begin position="210"/>
        <end position="400"/>
    </location>
</feature>
<dbReference type="PANTHER" id="PTHR30629">
    <property type="entry name" value="PROPHAGE INTEGRASE"/>
    <property type="match status" value="1"/>
</dbReference>
<dbReference type="InterPro" id="IPR044068">
    <property type="entry name" value="CB"/>
</dbReference>
<protein>
    <submittedName>
        <fullName evidence="7">Site-specific integrase</fullName>
    </submittedName>
</protein>
<dbReference type="AlphaFoldDB" id="A0A975U4G0"/>
<dbReference type="InterPro" id="IPR002104">
    <property type="entry name" value="Integrase_catalytic"/>
</dbReference>
<dbReference type="GO" id="GO:0006310">
    <property type="term" value="P:DNA recombination"/>
    <property type="evidence" value="ECO:0007669"/>
    <property type="project" value="InterPro"/>
</dbReference>
<dbReference type="PROSITE" id="PS51898">
    <property type="entry name" value="TYR_RECOMBINASE"/>
    <property type="match status" value="1"/>
</dbReference>
<dbReference type="Pfam" id="PF00589">
    <property type="entry name" value="Phage_integrase"/>
    <property type="match status" value="1"/>
</dbReference>
<dbReference type="CDD" id="cd00801">
    <property type="entry name" value="INT_P4_C"/>
    <property type="match status" value="1"/>
</dbReference>
<keyword evidence="2" id="KW-0229">DNA integration</keyword>
<dbReference type="Proteomes" id="UP000694001">
    <property type="component" value="Chromosome"/>
</dbReference>
<name>A0A975U4G0_9PROT</name>
<gene>
    <name evidence="7" type="ORF">KO353_05665</name>
</gene>
<feature type="region of interest" description="Disordered" evidence="4">
    <location>
        <begin position="73"/>
        <end position="94"/>
    </location>
</feature>
<dbReference type="KEGG" id="elio:KO353_05665"/>
<evidence type="ECO:0000313" key="7">
    <source>
        <dbReference type="EMBL" id="QXM26222.1"/>
    </source>
</evidence>
<dbReference type="InterPro" id="IPR050808">
    <property type="entry name" value="Phage_Integrase"/>
</dbReference>
<dbReference type="Pfam" id="PF13356">
    <property type="entry name" value="Arm-DNA-bind_3"/>
    <property type="match status" value="1"/>
</dbReference>
<evidence type="ECO:0000259" key="5">
    <source>
        <dbReference type="PROSITE" id="PS51898"/>
    </source>
</evidence>
<dbReference type="InterPro" id="IPR025166">
    <property type="entry name" value="Integrase_DNA_bind_dom"/>
</dbReference>
<dbReference type="GO" id="GO:0003677">
    <property type="term" value="F:DNA binding"/>
    <property type="evidence" value="ECO:0007669"/>
    <property type="project" value="UniProtKB-UniRule"/>
</dbReference>
<dbReference type="PROSITE" id="PS51900">
    <property type="entry name" value="CB"/>
    <property type="match status" value="1"/>
</dbReference>
<dbReference type="Pfam" id="PF22022">
    <property type="entry name" value="Phage_int_M"/>
    <property type="match status" value="1"/>
</dbReference>
<accession>A0A975U4G0</accession>
<evidence type="ECO:0000256" key="3">
    <source>
        <dbReference type="PROSITE-ProRule" id="PRU01248"/>
    </source>
</evidence>
<feature type="domain" description="Core-binding (CB)" evidence="6">
    <location>
        <begin position="96"/>
        <end position="177"/>
    </location>
</feature>
<dbReference type="InterPro" id="IPR053876">
    <property type="entry name" value="Phage_int_M"/>
</dbReference>
<evidence type="ECO:0000256" key="1">
    <source>
        <dbReference type="ARBA" id="ARBA00008857"/>
    </source>
</evidence>
<reference evidence="7" key="1">
    <citation type="submission" date="2021-06" db="EMBL/GenBank/DDBJ databases">
        <title>Elioraea tepida, sp. nov., a moderately thermophilic aerobic anoxygenic phototrophic bacterium isolated from an alkaline siliceous hot spring mat community in Yellowstone National Park, WY, USA.</title>
        <authorList>
            <person name="Saini M.K."/>
            <person name="Yoshida S."/>
            <person name="Sebastian A."/>
            <person name="Hirose S."/>
            <person name="Hara E."/>
            <person name="Tamaki H."/>
            <person name="Soulier N.T."/>
            <person name="Albert I."/>
            <person name="Hanada S."/>
            <person name="Bryant D.A."/>
            <person name="Tank M."/>
        </authorList>
    </citation>
    <scope>NUCLEOTIDE SEQUENCE</scope>
    <source>
        <strain evidence="7">MS-P2</strain>
    </source>
</reference>
<evidence type="ECO:0000256" key="2">
    <source>
        <dbReference type="ARBA" id="ARBA00022908"/>
    </source>
</evidence>
<organism evidence="7 8">
    <name type="scientific">Elioraea tepida</name>
    <dbReference type="NCBI Taxonomy" id="2843330"/>
    <lineage>
        <taxon>Bacteria</taxon>
        <taxon>Pseudomonadati</taxon>
        <taxon>Pseudomonadota</taxon>
        <taxon>Alphaproteobacteria</taxon>
        <taxon>Acetobacterales</taxon>
        <taxon>Elioraeaceae</taxon>
        <taxon>Elioraea</taxon>
    </lineage>
</organism>
<feature type="compositionally biased region" description="Basic and acidic residues" evidence="4">
    <location>
        <begin position="78"/>
        <end position="87"/>
    </location>
</feature>
<evidence type="ECO:0000313" key="8">
    <source>
        <dbReference type="Proteomes" id="UP000694001"/>
    </source>
</evidence>
<sequence length="422" mass="46298">MIRNVRHDPAKGAKPIRLGDGGGLYLQVAPGDAKSWLFRFTIAGRERWMGLGSAEHVSLAEARALAAEARRHVAAGRDPIEERERARRAAAAPPPATFEAAARALVASKAAGWRNAKHAKQWLATLERHAFPLIGHRPVADIDTDDVLRVLRPIWTRTPETASRLRQRIEAVLDDAAVRGWRPAGVANPARWRGHLAATLPQPKRVRPVRHHPALPWQDVPAFMAALAEREGIAARAVAFTILTASRSGAVRLMRWNEVDMEARVWIVPPANMKAGRLHRVPLSDAAMAILTAMRPHARGPESLVFPGGRAGRPLSDMALSMLVRGMACDGLPEGAPPRWRDAEGRAVVVHGFRSAFKGWSLAAGWPDTLSELALAHVDRDKVRAAYARDDLLDQRRPMMEAWGRFCAGQEGAVVPLRRKAP</sequence>
<dbReference type="EMBL" id="CP076448">
    <property type="protein sequence ID" value="QXM26222.1"/>
    <property type="molecule type" value="Genomic_DNA"/>
</dbReference>
<keyword evidence="8" id="KW-1185">Reference proteome</keyword>
<keyword evidence="3" id="KW-0238">DNA-binding</keyword>
<dbReference type="GO" id="GO:0015074">
    <property type="term" value="P:DNA integration"/>
    <property type="evidence" value="ECO:0007669"/>
    <property type="project" value="UniProtKB-KW"/>
</dbReference>